<dbReference type="Pfam" id="PF00038">
    <property type="entry name" value="Filament"/>
    <property type="match status" value="1"/>
</dbReference>
<dbReference type="AlphaFoldDB" id="A0AA97K0K4"/>
<dbReference type="KEGG" id="emc:129336918"/>
<dbReference type="Proteomes" id="UP001190640">
    <property type="component" value="Chromosome 10"/>
</dbReference>
<comment type="similarity">
    <text evidence="3">Belongs to the intermediate filament family.</text>
</comment>
<evidence type="ECO:0000256" key="1">
    <source>
        <dbReference type="ARBA" id="ARBA00022754"/>
    </source>
</evidence>
<dbReference type="GO" id="GO:0099184">
    <property type="term" value="F:structural constituent of postsynaptic intermediate filament cytoskeleton"/>
    <property type="evidence" value="ECO:0007669"/>
    <property type="project" value="TreeGrafter"/>
</dbReference>
<dbReference type="GO" id="GO:0099160">
    <property type="term" value="C:postsynaptic intermediate filament cytoskeleton"/>
    <property type="evidence" value="ECO:0007669"/>
    <property type="project" value="TreeGrafter"/>
</dbReference>
<feature type="compositionally biased region" description="Low complexity" evidence="5">
    <location>
        <begin position="88"/>
        <end position="102"/>
    </location>
</feature>
<feature type="coiled-coil region" evidence="4">
    <location>
        <begin position="131"/>
        <end position="235"/>
    </location>
</feature>
<dbReference type="GO" id="GO:0005882">
    <property type="term" value="C:intermediate filament"/>
    <property type="evidence" value="ECO:0007669"/>
    <property type="project" value="UniProtKB-KW"/>
</dbReference>
<dbReference type="Gene3D" id="1.20.5.1160">
    <property type="entry name" value="Vasodilator-stimulated phosphoprotein"/>
    <property type="match status" value="1"/>
</dbReference>
<dbReference type="InterPro" id="IPR018039">
    <property type="entry name" value="IF_conserved"/>
</dbReference>
<proteinExistence type="inferred from homology"/>
<dbReference type="Gene3D" id="1.20.5.500">
    <property type="entry name" value="Single helix bin"/>
    <property type="match status" value="1"/>
</dbReference>
<dbReference type="PROSITE" id="PS00226">
    <property type="entry name" value="IF_ROD_1"/>
    <property type="match status" value="1"/>
</dbReference>
<dbReference type="GO" id="GO:0005737">
    <property type="term" value="C:cytoplasm"/>
    <property type="evidence" value="ECO:0007669"/>
    <property type="project" value="TreeGrafter"/>
</dbReference>
<gene>
    <name evidence="8" type="primary">LOC129336918</name>
</gene>
<keyword evidence="1 3" id="KW-0403">Intermediate filament</keyword>
<reference evidence="8" key="1">
    <citation type="submission" date="2025-08" db="UniProtKB">
        <authorList>
            <consortium name="RefSeq"/>
        </authorList>
    </citation>
    <scope>IDENTIFICATION</scope>
    <source>
        <tissue evidence="8">Blood</tissue>
    </source>
</reference>
<evidence type="ECO:0000313" key="8">
    <source>
        <dbReference type="RefSeq" id="XP_054846309.1"/>
    </source>
</evidence>
<evidence type="ECO:0000259" key="6">
    <source>
        <dbReference type="PROSITE" id="PS51842"/>
    </source>
</evidence>
<dbReference type="FunFam" id="1.20.5.500:FF:000001">
    <property type="entry name" value="Type II keratin 23"/>
    <property type="match status" value="1"/>
</dbReference>
<evidence type="ECO:0000256" key="2">
    <source>
        <dbReference type="ARBA" id="ARBA00023054"/>
    </source>
</evidence>
<dbReference type="SUPFAM" id="SSF64593">
    <property type="entry name" value="Intermediate filament protein, coiled coil region"/>
    <property type="match status" value="2"/>
</dbReference>
<feature type="region of interest" description="Disordered" evidence="5">
    <location>
        <begin position="1"/>
        <end position="102"/>
    </location>
</feature>
<keyword evidence="2 4" id="KW-0175">Coiled coil</keyword>
<dbReference type="GeneID" id="129336918"/>
<dbReference type="PANTHER" id="PTHR45652">
    <property type="entry name" value="GLIAL FIBRILLARY ACIDIC PROTEIN"/>
    <property type="match status" value="1"/>
</dbReference>
<evidence type="ECO:0000256" key="4">
    <source>
        <dbReference type="SAM" id="Coils"/>
    </source>
</evidence>
<keyword evidence="7" id="KW-1185">Reference proteome</keyword>
<dbReference type="GO" id="GO:0030424">
    <property type="term" value="C:axon"/>
    <property type="evidence" value="ECO:0007669"/>
    <property type="project" value="TreeGrafter"/>
</dbReference>
<evidence type="ECO:0000256" key="5">
    <source>
        <dbReference type="SAM" id="MobiDB-lite"/>
    </source>
</evidence>
<accession>A0AA97K0K4</accession>
<name>A0AA97K0K4_EUBMA</name>
<dbReference type="InterPro" id="IPR050405">
    <property type="entry name" value="Intermediate_filament"/>
</dbReference>
<feature type="domain" description="IF rod" evidence="6">
    <location>
        <begin position="141"/>
        <end position="456"/>
    </location>
</feature>
<dbReference type="FunFam" id="1.20.5.170:FF:000002">
    <property type="entry name" value="Type I keratin KA11"/>
    <property type="match status" value="1"/>
</dbReference>
<dbReference type="SMART" id="SM01391">
    <property type="entry name" value="Filament"/>
    <property type="match status" value="1"/>
</dbReference>
<evidence type="ECO:0000313" key="7">
    <source>
        <dbReference type="Proteomes" id="UP001190640"/>
    </source>
</evidence>
<evidence type="ECO:0000256" key="3">
    <source>
        <dbReference type="RuleBase" id="RU000685"/>
    </source>
</evidence>
<dbReference type="PROSITE" id="PS51842">
    <property type="entry name" value="IF_ROD_2"/>
    <property type="match status" value="1"/>
</dbReference>
<protein>
    <submittedName>
        <fullName evidence="8">Glial fibrillary acidic protein-like</fullName>
    </submittedName>
</protein>
<organism evidence="7 8">
    <name type="scientific">Eublepharis macularius</name>
    <name type="common">Leopard gecko</name>
    <name type="synonym">Cyrtodactylus macularius</name>
    <dbReference type="NCBI Taxonomy" id="481883"/>
    <lineage>
        <taxon>Eukaryota</taxon>
        <taxon>Metazoa</taxon>
        <taxon>Chordata</taxon>
        <taxon>Craniata</taxon>
        <taxon>Vertebrata</taxon>
        <taxon>Euteleostomi</taxon>
        <taxon>Lepidosauria</taxon>
        <taxon>Squamata</taxon>
        <taxon>Bifurcata</taxon>
        <taxon>Gekkota</taxon>
        <taxon>Eublepharidae</taxon>
        <taxon>Eublepharinae</taxon>
        <taxon>Eublepharis</taxon>
    </lineage>
</organism>
<dbReference type="Gene3D" id="1.20.5.170">
    <property type="match status" value="1"/>
</dbReference>
<dbReference type="InterPro" id="IPR039008">
    <property type="entry name" value="IF_rod_dom"/>
</dbReference>
<sequence>MREPMASPGASAARSDWLAAPPPPYIAVRSAPQPALGAEAGGGAAGPHSATRPPARSAVPRLPSGARMDSEAFGWRRPWEEPRGGGRPLRAAAASSSPAGPRRSVLAPALWPGPAGDPLERLDLAQASSLNAELLGLRAQEKEQLAALNDRFATYVERVRDLERRHGALLLELEALRRQERGPARLPQLYRQEARGLRALLEAERGDKARLEAERERLRQACGQLRERCAQEARRRLEAEESLRRVRGEAARAALAACRADGAAGSLGAELAFLQRLLAEERAQLAAQAELAAAARAAATEGGPAAKPDLAAALRDIRAQYERLAAKNMQAAEEWYRSKFASVAELASRNQEAARSVRQETGEYRRLLQSRSAEIEALRGAVDSLHKQLESLEGEQSAEVARCQERVAELEQEISEAKEEMARYLREYQELLNVKMALDIEIAAYRKLLEGEEMWWSSSSQMMLK</sequence>
<dbReference type="GO" id="GO:0033693">
    <property type="term" value="P:neurofilament bundle assembly"/>
    <property type="evidence" value="ECO:0007669"/>
    <property type="project" value="TreeGrafter"/>
</dbReference>
<dbReference type="PANTHER" id="PTHR45652:SF4">
    <property type="entry name" value="INTERMEDIATE FILAMENT PROTEIN-LIKE"/>
    <property type="match status" value="1"/>
</dbReference>
<feature type="coiled-coil region" evidence="4">
    <location>
        <begin position="375"/>
        <end position="434"/>
    </location>
</feature>
<dbReference type="RefSeq" id="XP_054846309.1">
    <property type="nucleotide sequence ID" value="XM_054990334.1"/>
</dbReference>